<evidence type="ECO:0000256" key="2">
    <source>
        <dbReference type="ARBA" id="ARBA00003753"/>
    </source>
</evidence>
<dbReference type="Pfam" id="PF01467">
    <property type="entry name" value="CTP_transf_like"/>
    <property type="match status" value="1"/>
</dbReference>
<evidence type="ECO:0000259" key="14">
    <source>
        <dbReference type="Pfam" id="PF01467"/>
    </source>
</evidence>
<dbReference type="EC" id="2.7.7.70" evidence="12"/>
<evidence type="ECO:0000259" key="13">
    <source>
        <dbReference type="Pfam" id="PF00294"/>
    </source>
</evidence>
<dbReference type="InterPro" id="IPR011611">
    <property type="entry name" value="PfkB_dom"/>
</dbReference>
<feature type="active site" evidence="12">
    <location>
        <position position="276"/>
    </location>
</feature>
<dbReference type="GO" id="GO:0016773">
    <property type="term" value="F:phosphotransferase activity, alcohol group as acceptor"/>
    <property type="evidence" value="ECO:0007669"/>
    <property type="project" value="InterPro"/>
</dbReference>
<evidence type="ECO:0000256" key="6">
    <source>
        <dbReference type="ARBA" id="ARBA00022741"/>
    </source>
</evidence>
<dbReference type="HAMAP" id="MF_01603">
    <property type="entry name" value="HldE"/>
    <property type="match status" value="1"/>
</dbReference>
<keyword evidence="6 12" id="KW-0547">Nucleotide-binding</keyword>
<comment type="function">
    <text evidence="2 12">Catalyzes the ADP transfer from ATP to D-glycero-beta-D-manno-heptose 1-phosphate, yielding ADP-D-glycero-beta-D-manno-heptose.</text>
</comment>
<keyword evidence="7 12" id="KW-0418">Kinase</keyword>
<feature type="binding site" evidence="12">
    <location>
        <begin position="205"/>
        <end position="208"/>
    </location>
    <ligand>
        <name>ATP</name>
        <dbReference type="ChEBI" id="CHEBI:30616"/>
    </ligand>
</feature>
<dbReference type="InterPro" id="IPR011913">
    <property type="entry name" value="RfaE_dom_I"/>
</dbReference>
<dbReference type="InterPro" id="IPR029056">
    <property type="entry name" value="Ribokinase-like"/>
</dbReference>
<comment type="pathway">
    <text evidence="12">Nucleotide-sugar biosynthesis; ADP-L-glycero-beta-D-manno-heptose biosynthesis; ADP-L-glycero-beta-D-manno-heptose from D-glycero-beta-D-manno-heptose 7-phosphate: step 1/4.</text>
</comment>
<dbReference type="Gene3D" id="3.40.50.620">
    <property type="entry name" value="HUPs"/>
    <property type="match status" value="1"/>
</dbReference>
<dbReference type="InterPro" id="IPR023030">
    <property type="entry name" value="Bifunc_HldE"/>
</dbReference>
<dbReference type="EC" id="2.7.1.167" evidence="12"/>
<dbReference type="Gene3D" id="3.40.1190.20">
    <property type="match status" value="1"/>
</dbReference>
<dbReference type="PANTHER" id="PTHR46969:SF1">
    <property type="entry name" value="BIFUNCTIONAL PROTEIN HLDE"/>
    <property type="match status" value="1"/>
</dbReference>
<keyword evidence="9 12" id="KW-0511">Multifunctional enzyme</keyword>
<evidence type="ECO:0000256" key="3">
    <source>
        <dbReference type="ARBA" id="ARBA00004713"/>
    </source>
</evidence>
<dbReference type="PANTHER" id="PTHR46969">
    <property type="entry name" value="BIFUNCTIONAL PROTEIN HLDE"/>
    <property type="match status" value="1"/>
</dbReference>
<evidence type="ECO:0000256" key="8">
    <source>
        <dbReference type="ARBA" id="ARBA00022840"/>
    </source>
</evidence>
<feature type="region of interest" description="Cytidylyltransferase" evidence="12">
    <location>
        <begin position="357"/>
        <end position="493"/>
    </location>
</feature>
<comment type="similarity">
    <text evidence="12">In the C-terminal section; belongs to the cytidylyltransferase family.</text>
</comment>
<feature type="region of interest" description="Ribokinase" evidence="12">
    <location>
        <begin position="1"/>
        <end position="326"/>
    </location>
</feature>
<dbReference type="GO" id="GO:0097171">
    <property type="term" value="P:ADP-L-glycero-beta-D-manno-heptose biosynthetic process"/>
    <property type="evidence" value="ECO:0007669"/>
    <property type="project" value="UniProtKB-UniPathway"/>
</dbReference>
<feature type="domain" description="Carbohydrate kinase PfkB" evidence="13">
    <location>
        <begin position="19"/>
        <end position="316"/>
    </location>
</feature>
<organism evidence="15 16">
    <name type="scientific">Alkalicaulis satelles</name>
    <dbReference type="NCBI Taxonomy" id="2609175"/>
    <lineage>
        <taxon>Bacteria</taxon>
        <taxon>Pseudomonadati</taxon>
        <taxon>Pseudomonadota</taxon>
        <taxon>Alphaproteobacteria</taxon>
        <taxon>Maricaulales</taxon>
        <taxon>Maricaulaceae</taxon>
        <taxon>Alkalicaulis</taxon>
    </lineage>
</organism>
<keyword evidence="4 12" id="KW-0808">Transferase</keyword>
<dbReference type="InterPro" id="IPR014729">
    <property type="entry name" value="Rossmann-like_a/b/a_fold"/>
</dbReference>
<keyword evidence="10 12" id="KW-0119">Carbohydrate metabolism</keyword>
<dbReference type="CDD" id="cd01172">
    <property type="entry name" value="RfaE_like"/>
    <property type="match status" value="1"/>
</dbReference>
<dbReference type="GO" id="GO:0033786">
    <property type="term" value="F:heptose-1-phosphate adenylyltransferase activity"/>
    <property type="evidence" value="ECO:0007669"/>
    <property type="project" value="UniProtKB-UniRule"/>
</dbReference>
<proteinExistence type="inferred from homology"/>
<dbReference type="AlphaFoldDB" id="A0A5M6ZMH9"/>
<evidence type="ECO:0000256" key="1">
    <source>
        <dbReference type="ARBA" id="ARBA00002319"/>
    </source>
</evidence>
<comment type="similarity">
    <text evidence="12">In the N-terminal section; belongs to the carbohydrate kinase PfkB family.</text>
</comment>
<keyword evidence="5 12" id="KW-0548">Nucleotidyltransferase</keyword>
<feature type="domain" description="Cytidyltransferase-like" evidence="14">
    <location>
        <begin position="357"/>
        <end position="454"/>
    </location>
</feature>
<dbReference type="GO" id="GO:0033785">
    <property type="term" value="F:heptose 7-phosphate kinase activity"/>
    <property type="evidence" value="ECO:0007669"/>
    <property type="project" value="UniProtKB-UniRule"/>
</dbReference>
<reference evidence="15 16" key="1">
    <citation type="submission" date="2019-09" db="EMBL/GenBank/DDBJ databases">
        <authorList>
            <person name="Kevbrin V."/>
            <person name="Grouzdev D.S."/>
        </authorList>
    </citation>
    <scope>NUCLEOTIDE SEQUENCE [LARGE SCALE GENOMIC DNA]</scope>
    <source>
        <strain evidence="15 16">G-192</strain>
    </source>
</reference>
<protein>
    <recommendedName>
        <fullName evidence="12">Bifunctional protein HldE</fullName>
    </recommendedName>
    <domain>
        <recommendedName>
            <fullName evidence="12">D-beta-D-heptose 7-phosphate kinase</fullName>
            <ecNumber evidence="12">2.7.1.167</ecNumber>
        </recommendedName>
        <alternativeName>
            <fullName evidence="12">D-beta-D-heptose 7-phosphotransferase</fullName>
        </alternativeName>
        <alternativeName>
            <fullName evidence="12">D-glycero-beta-D-manno-heptose-7-phosphate kinase</fullName>
        </alternativeName>
    </domain>
    <domain>
        <recommendedName>
            <fullName evidence="12">D-beta-D-heptose 1-phosphate adenylyltransferase</fullName>
            <ecNumber evidence="12">2.7.7.70</ecNumber>
        </recommendedName>
        <alternativeName>
            <fullName evidence="12">D-glycero-beta-D-manno-heptose 1-phosphate adenylyltransferase</fullName>
        </alternativeName>
    </domain>
</protein>
<dbReference type="GO" id="GO:0005829">
    <property type="term" value="C:cytosol"/>
    <property type="evidence" value="ECO:0007669"/>
    <property type="project" value="TreeGrafter"/>
</dbReference>
<evidence type="ECO:0000313" key="16">
    <source>
        <dbReference type="Proteomes" id="UP000325122"/>
    </source>
</evidence>
<name>A0A5M6ZMH9_9PROT</name>
<comment type="function">
    <text evidence="1 12">Catalyzes the phosphorylation of D-glycero-D-manno-heptose 7-phosphate at the C-1 position to selectively form D-glycero-beta-D-manno-heptose-1,7-bisphosphate.</text>
</comment>
<evidence type="ECO:0000256" key="10">
    <source>
        <dbReference type="ARBA" id="ARBA00023277"/>
    </source>
</evidence>
<dbReference type="NCBIfam" id="TIGR02199">
    <property type="entry name" value="rfaE_dom_II"/>
    <property type="match status" value="1"/>
</dbReference>
<dbReference type="EMBL" id="VWOJ01000001">
    <property type="protein sequence ID" value="KAA5805520.1"/>
    <property type="molecule type" value="Genomic_DNA"/>
</dbReference>
<sequence length="493" mass="51343">MQREHAARLLSAIAGRRALVVGDVILDRFVYGRTERISREAPVPILSETRRSVMLGGAGNLARNIASLGGEAMLVSAAGEDAEGAETGALVREACGEDADLVTEAGRATPAKIRYVAQNQQMFCVDRDPRTPVSDATVDAVFKAAEARLARADVLILSDYGRGLLTPDLIARLVAAARKAGVPVSVDPRGKGYERYDGAAVIKPNADELAAETGLPVSDDAEAETALRALKTRLKQTDALLVTRGGAGMTLLDASGAVTHQRSRPRSVFDVSGAGDTALAALSLAMAAGVPLSEAMALADLAAGVAVGKAGTAVVAPDELIEDALGGAEAPVWRILTRADAAGLTARWRAEGLRVGFTNGCFDILHPGHLSVLRHAASVCDRLVVGLNADASVSRLKGAERPINTAASRALMLASLDMVDRVVVFEEDTPEALIRALNPHVLVKGADYIADELPGAAHVKSRGGEVVLAPLEPGLSTTALVERLKRGRSGDLP</sequence>
<dbReference type="SUPFAM" id="SSF53613">
    <property type="entry name" value="Ribokinase-like"/>
    <property type="match status" value="1"/>
</dbReference>
<dbReference type="InterPro" id="IPR011914">
    <property type="entry name" value="RfaE_dom_II"/>
</dbReference>
<dbReference type="NCBIfam" id="TIGR00125">
    <property type="entry name" value="cyt_tran_rel"/>
    <property type="match status" value="1"/>
</dbReference>
<comment type="pathway">
    <text evidence="3">Bacterial outer membrane biogenesis; LPS core biosynthesis.</text>
</comment>
<evidence type="ECO:0000256" key="11">
    <source>
        <dbReference type="ARBA" id="ARBA00047428"/>
    </source>
</evidence>
<comment type="subunit">
    <text evidence="12">Homodimer.</text>
</comment>
<dbReference type="InterPro" id="IPR004821">
    <property type="entry name" value="Cyt_trans-like"/>
</dbReference>
<dbReference type="GO" id="GO:0005524">
    <property type="term" value="F:ATP binding"/>
    <property type="evidence" value="ECO:0007669"/>
    <property type="project" value="UniProtKB-UniRule"/>
</dbReference>
<dbReference type="Pfam" id="PF00294">
    <property type="entry name" value="PfkB"/>
    <property type="match status" value="1"/>
</dbReference>
<accession>A0A5M6ZMH9</accession>
<keyword evidence="8 12" id="KW-0067">ATP-binding</keyword>
<dbReference type="UniPathway" id="UPA00356">
    <property type="reaction ID" value="UER00437"/>
</dbReference>
<dbReference type="InterPro" id="IPR002173">
    <property type="entry name" value="Carboh/pur_kinase_PfkB_CS"/>
</dbReference>
<dbReference type="GO" id="GO:0009244">
    <property type="term" value="P:lipopolysaccharide core region biosynthetic process"/>
    <property type="evidence" value="ECO:0007669"/>
    <property type="project" value="UniProtKB-UniPathway"/>
</dbReference>
<evidence type="ECO:0000256" key="7">
    <source>
        <dbReference type="ARBA" id="ARBA00022777"/>
    </source>
</evidence>
<keyword evidence="16" id="KW-1185">Reference proteome</keyword>
<evidence type="ECO:0000256" key="4">
    <source>
        <dbReference type="ARBA" id="ARBA00022679"/>
    </source>
</evidence>
<dbReference type="UniPathway" id="UPA00958"/>
<dbReference type="Proteomes" id="UP000325122">
    <property type="component" value="Unassembled WGS sequence"/>
</dbReference>
<evidence type="ECO:0000313" key="15">
    <source>
        <dbReference type="EMBL" id="KAA5805520.1"/>
    </source>
</evidence>
<gene>
    <name evidence="15" type="primary">rfaE2</name>
    <name evidence="12" type="synonym">hldE</name>
    <name evidence="15" type="ORF">F1654_03900</name>
</gene>
<comment type="pathway">
    <text evidence="12">Nucleotide-sugar biosynthesis; ADP-L-glycero-beta-D-manno-heptose biosynthesis; ADP-L-glycero-beta-D-manno-heptose from D-glycero-beta-D-manno-heptose 7-phosphate: step 3/4.</text>
</comment>
<comment type="caution">
    <text evidence="15">The sequence shown here is derived from an EMBL/GenBank/DDBJ whole genome shotgun (WGS) entry which is preliminary data.</text>
</comment>
<comment type="catalytic activity">
    <reaction evidence="11 12">
        <text>D-glycero-beta-D-manno-heptose 1-phosphate + ATP + H(+) = ADP-D-glycero-beta-D-manno-heptose + diphosphate</text>
        <dbReference type="Rhea" id="RHEA:27465"/>
        <dbReference type="ChEBI" id="CHEBI:15378"/>
        <dbReference type="ChEBI" id="CHEBI:30616"/>
        <dbReference type="ChEBI" id="CHEBI:33019"/>
        <dbReference type="ChEBI" id="CHEBI:59967"/>
        <dbReference type="ChEBI" id="CHEBI:61593"/>
        <dbReference type="EC" id="2.7.7.70"/>
    </reaction>
</comment>
<evidence type="ECO:0000256" key="12">
    <source>
        <dbReference type="HAMAP-Rule" id="MF_01603"/>
    </source>
</evidence>
<dbReference type="SUPFAM" id="SSF52374">
    <property type="entry name" value="Nucleotidylyl transferase"/>
    <property type="match status" value="1"/>
</dbReference>
<comment type="catalytic activity">
    <reaction evidence="12">
        <text>D-glycero-beta-D-manno-heptose 7-phosphate + ATP = D-glycero-beta-D-manno-heptose 1,7-bisphosphate + ADP + H(+)</text>
        <dbReference type="Rhea" id="RHEA:27473"/>
        <dbReference type="ChEBI" id="CHEBI:15378"/>
        <dbReference type="ChEBI" id="CHEBI:30616"/>
        <dbReference type="ChEBI" id="CHEBI:60204"/>
        <dbReference type="ChEBI" id="CHEBI:60208"/>
        <dbReference type="ChEBI" id="CHEBI:456216"/>
        <dbReference type="EC" id="2.7.1.167"/>
    </reaction>
</comment>
<evidence type="ECO:0000256" key="5">
    <source>
        <dbReference type="ARBA" id="ARBA00022695"/>
    </source>
</evidence>
<evidence type="ECO:0000256" key="9">
    <source>
        <dbReference type="ARBA" id="ARBA00023268"/>
    </source>
</evidence>
<dbReference type="PROSITE" id="PS00584">
    <property type="entry name" value="PFKB_KINASES_2"/>
    <property type="match status" value="1"/>
</dbReference>